<dbReference type="Proteomes" id="UP000584374">
    <property type="component" value="Unassembled WGS sequence"/>
</dbReference>
<dbReference type="PANTHER" id="PTHR43297">
    <property type="entry name" value="OLIGOPEPTIDE TRANSPORT ATP-BINDING PROTEIN APPD"/>
    <property type="match status" value="1"/>
</dbReference>
<organism evidence="9 10">
    <name type="scientific">Saccharopolyspora phatthalungensis</name>
    <dbReference type="NCBI Taxonomy" id="664693"/>
    <lineage>
        <taxon>Bacteria</taxon>
        <taxon>Bacillati</taxon>
        <taxon>Actinomycetota</taxon>
        <taxon>Actinomycetes</taxon>
        <taxon>Pseudonocardiales</taxon>
        <taxon>Pseudonocardiaceae</taxon>
        <taxon>Saccharopolyspora</taxon>
    </lineage>
</organism>
<keyword evidence="7" id="KW-0472">Membrane</keyword>
<name>A0A840QA00_9PSEU</name>
<keyword evidence="5" id="KW-0547">Nucleotide-binding</keyword>
<evidence type="ECO:0000256" key="1">
    <source>
        <dbReference type="ARBA" id="ARBA00004202"/>
    </source>
</evidence>
<keyword evidence="4" id="KW-1003">Cell membrane</keyword>
<dbReference type="InterPro" id="IPR017871">
    <property type="entry name" value="ABC_transporter-like_CS"/>
</dbReference>
<dbReference type="GO" id="GO:0005886">
    <property type="term" value="C:plasma membrane"/>
    <property type="evidence" value="ECO:0007669"/>
    <property type="project" value="UniProtKB-SubCell"/>
</dbReference>
<dbReference type="InterPro" id="IPR003593">
    <property type="entry name" value="AAA+_ATPase"/>
</dbReference>
<reference evidence="9 10" key="1">
    <citation type="submission" date="2020-08" db="EMBL/GenBank/DDBJ databases">
        <title>Sequencing the genomes of 1000 actinobacteria strains.</title>
        <authorList>
            <person name="Klenk H.-P."/>
        </authorList>
    </citation>
    <scope>NUCLEOTIDE SEQUENCE [LARGE SCALE GENOMIC DNA]</scope>
    <source>
        <strain evidence="9 10">DSM 45584</strain>
    </source>
</reference>
<evidence type="ECO:0000256" key="2">
    <source>
        <dbReference type="ARBA" id="ARBA00005417"/>
    </source>
</evidence>
<evidence type="ECO:0000313" key="10">
    <source>
        <dbReference type="Proteomes" id="UP000584374"/>
    </source>
</evidence>
<dbReference type="GO" id="GO:0016887">
    <property type="term" value="F:ATP hydrolysis activity"/>
    <property type="evidence" value="ECO:0007669"/>
    <property type="project" value="InterPro"/>
</dbReference>
<evidence type="ECO:0000256" key="4">
    <source>
        <dbReference type="ARBA" id="ARBA00022475"/>
    </source>
</evidence>
<accession>A0A840QA00</accession>
<dbReference type="EMBL" id="JACHIW010000002">
    <property type="protein sequence ID" value="MBB5159362.1"/>
    <property type="molecule type" value="Genomic_DNA"/>
</dbReference>
<evidence type="ECO:0000259" key="8">
    <source>
        <dbReference type="PROSITE" id="PS50893"/>
    </source>
</evidence>
<evidence type="ECO:0000256" key="6">
    <source>
        <dbReference type="ARBA" id="ARBA00022840"/>
    </source>
</evidence>
<comment type="caution">
    <text evidence="9">The sequence shown here is derived from an EMBL/GenBank/DDBJ whole genome shotgun (WGS) entry which is preliminary data.</text>
</comment>
<dbReference type="SMART" id="SM00382">
    <property type="entry name" value="AAA"/>
    <property type="match status" value="1"/>
</dbReference>
<gene>
    <name evidence="9" type="ORF">BJ970_006961</name>
</gene>
<comment type="similarity">
    <text evidence="2">Belongs to the ABC transporter superfamily.</text>
</comment>
<dbReference type="InterPro" id="IPR050388">
    <property type="entry name" value="ABC_Ni/Peptide_Import"/>
</dbReference>
<sequence>MVTSFASPDGKDTATDAALEVRDLHVEFATRDGVARAVNGVSWSVRRGETLAVLGESGSGKSVTAQAVMGILETPPARITGGQVLLHGEDLLAMDDRRRRSLRGSGVSMVFQDALSALNPVFPVGWQIAEMFRVHRGMSKKDAKRKAVELLDRVRIPAPAKRVDDYPHQFSGGMRQRAMIAMAIALDPDVLIADEPTTALDVTVQSQVMQLLADLRRESGMGLVLITHDLGVVAQVADRIAVMYAGRVVEHGEATDIYTRPAHPYTRGLLQSIPRRSDKGQELHTIPGLPPNLAALPGGCSFHPRCSFSDNSRCAAETPVLRVPRPGRVAACHISEEVLDAEF</sequence>
<dbReference type="SUPFAM" id="SSF52540">
    <property type="entry name" value="P-loop containing nucleoside triphosphate hydrolases"/>
    <property type="match status" value="1"/>
</dbReference>
<evidence type="ECO:0000256" key="5">
    <source>
        <dbReference type="ARBA" id="ARBA00022741"/>
    </source>
</evidence>
<dbReference type="GO" id="GO:0015833">
    <property type="term" value="P:peptide transport"/>
    <property type="evidence" value="ECO:0007669"/>
    <property type="project" value="InterPro"/>
</dbReference>
<dbReference type="AlphaFoldDB" id="A0A840QA00"/>
<dbReference type="InterPro" id="IPR027417">
    <property type="entry name" value="P-loop_NTPase"/>
</dbReference>
<keyword evidence="10" id="KW-1185">Reference proteome</keyword>
<keyword evidence="3" id="KW-0813">Transport</keyword>
<dbReference type="RefSeq" id="WP_184731712.1">
    <property type="nucleotide sequence ID" value="NZ_JACHIW010000002.1"/>
</dbReference>
<evidence type="ECO:0000256" key="7">
    <source>
        <dbReference type="ARBA" id="ARBA00023136"/>
    </source>
</evidence>
<dbReference type="InterPro" id="IPR003439">
    <property type="entry name" value="ABC_transporter-like_ATP-bd"/>
</dbReference>
<dbReference type="PANTHER" id="PTHR43297:SF2">
    <property type="entry name" value="DIPEPTIDE TRANSPORT ATP-BINDING PROTEIN DPPD"/>
    <property type="match status" value="1"/>
</dbReference>
<dbReference type="Gene3D" id="3.40.50.300">
    <property type="entry name" value="P-loop containing nucleotide triphosphate hydrolases"/>
    <property type="match status" value="1"/>
</dbReference>
<keyword evidence="6 9" id="KW-0067">ATP-binding</keyword>
<dbReference type="GO" id="GO:0005524">
    <property type="term" value="F:ATP binding"/>
    <property type="evidence" value="ECO:0007669"/>
    <property type="project" value="UniProtKB-KW"/>
</dbReference>
<dbReference type="FunFam" id="3.40.50.300:FF:000016">
    <property type="entry name" value="Oligopeptide ABC transporter ATP-binding component"/>
    <property type="match status" value="1"/>
</dbReference>
<evidence type="ECO:0000256" key="3">
    <source>
        <dbReference type="ARBA" id="ARBA00022448"/>
    </source>
</evidence>
<dbReference type="CDD" id="cd03257">
    <property type="entry name" value="ABC_NikE_OppD_transporters"/>
    <property type="match status" value="1"/>
</dbReference>
<dbReference type="PROSITE" id="PS50893">
    <property type="entry name" value="ABC_TRANSPORTER_2"/>
    <property type="match status" value="1"/>
</dbReference>
<dbReference type="InterPro" id="IPR013563">
    <property type="entry name" value="Oligopep_ABC_C"/>
</dbReference>
<dbReference type="PROSITE" id="PS00211">
    <property type="entry name" value="ABC_TRANSPORTER_1"/>
    <property type="match status" value="1"/>
</dbReference>
<protein>
    <submittedName>
        <fullName evidence="9">Oligopeptide transport system ATP-binding protein</fullName>
    </submittedName>
</protein>
<feature type="domain" description="ABC transporter" evidence="8">
    <location>
        <begin position="21"/>
        <end position="270"/>
    </location>
</feature>
<evidence type="ECO:0000313" key="9">
    <source>
        <dbReference type="EMBL" id="MBB5159362.1"/>
    </source>
</evidence>
<dbReference type="Pfam" id="PF00005">
    <property type="entry name" value="ABC_tran"/>
    <property type="match status" value="1"/>
</dbReference>
<dbReference type="Pfam" id="PF08352">
    <property type="entry name" value="oligo_HPY"/>
    <property type="match status" value="1"/>
</dbReference>
<proteinExistence type="inferred from homology"/>
<comment type="subcellular location">
    <subcellularLocation>
        <location evidence="1">Cell membrane</location>
        <topology evidence="1">Peripheral membrane protein</topology>
    </subcellularLocation>
</comment>
<dbReference type="NCBIfam" id="TIGR01727">
    <property type="entry name" value="oligo_HPY"/>
    <property type="match status" value="1"/>
</dbReference>